<evidence type="ECO:0000313" key="4">
    <source>
        <dbReference type="EMBL" id="GHA25829.1"/>
    </source>
</evidence>
<reference evidence="4" key="1">
    <citation type="journal article" date="2014" name="Int. J. Syst. Evol. Microbiol.">
        <title>Complete genome sequence of Corynebacterium casei LMG S-19264T (=DSM 44701T), isolated from a smear-ripened cheese.</title>
        <authorList>
            <consortium name="US DOE Joint Genome Institute (JGI-PGF)"/>
            <person name="Walter F."/>
            <person name="Albersmeier A."/>
            <person name="Kalinowski J."/>
            <person name="Ruckert C."/>
        </authorList>
    </citation>
    <scope>NUCLEOTIDE SEQUENCE</scope>
    <source>
        <strain evidence="4">KCTC 32437</strain>
    </source>
</reference>
<comment type="caution">
    <text evidence="4">The sequence shown here is derived from an EMBL/GenBank/DDBJ whole genome shotgun (WGS) entry which is preliminary data.</text>
</comment>
<keyword evidence="2" id="KW-0732">Signal</keyword>
<organism evidence="4 5">
    <name type="scientific">Devosia pacifica</name>
    <dbReference type="NCBI Taxonomy" id="1335967"/>
    <lineage>
        <taxon>Bacteria</taxon>
        <taxon>Pseudomonadati</taxon>
        <taxon>Pseudomonadota</taxon>
        <taxon>Alphaproteobacteria</taxon>
        <taxon>Hyphomicrobiales</taxon>
        <taxon>Devosiaceae</taxon>
        <taxon>Devosia</taxon>
    </lineage>
</organism>
<feature type="signal peptide" evidence="2">
    <location>
        <begin position="1"/>
        <end position="19"/>
    </location>
</feature>
<dbReference type="GO" id="GO:0022857">
    <property type="term" value="F:transmembrane transporter activity"/>
    <property type="evidence" value="ECO:0007669"/>
    <property type="project" value="InterPro"/>
</dbReference>
<feature type="chain" id="PRO_5037893418" evidence="2">
    <location>
        <begin position="20"/>
        <end position="352"/>
    </location>
</feature>
<dbReference type="InterPro" id="IPR007210">
    <property type="entry name" value="ABC_Gly_betaine_transp_sub-bd"/>
</dbReference>
<protein>
    <submittedName>
        <fullName evidence="4">ABC transporter substrate-binding protein</fullName>
    </submittedName>
</protein>
<evidence type="ECO:0000256" key="1">
    <source>
        <dbReference type="SAM" id="MobiDB-lite"/>
    </source>
</evidence>
<feature type="compositionally biased region" description="Acidic residues" evidence="1">
    <location>
        <begin position="159"/>
        <end position="172"/>
    </location>
</feature>
<dbReference type="EMBL" id="BMZE01000002">
    <property type="protein sequence ID" value="GHA25829.1"/>
    <property type="molecule type" value="Genomic_DNA"/>
</dbReference>
<dbReference type="Pfam" id="PF04069">
    <property type="entry name" value="OpuAC"/>
    <property type="match status" value="1"/>
</dbReference>
<evidence type="ECO:0000259" key="3">
    <source>
        <dbReference type="Pfam" id="PF04069"/>
    </source>
</evidence>
<keyword evidence="5" id="KW-1185">Reference proteome</keyword>
<dbReference type="Gene3D" id="3.40.190.100">
    <property type="entry name" value="Glycine betaine-binding periplasmic protein, domain 2"/>
    <property type="match status" value="1"/>
</dbReference>
<name>A0A918S6X6_9HYPH</name>
<reference evidence="4" key="2">
    <citation type="submission" date="2020-09" db="EMBL/GenBank/DDBJ databases">
        <authorList>
            <person name="Sun Q."/>
            <person name="Kim S."/>
        </authorList>
    </citation>
    <scope>NUCLEOTIDE SEQUENCE</scope>
    <source>
        <strain evidence="4">KCTC 32437</strain>
    </source>
</reference>
<feature type="region of interest" description="Disordered" evidence="1">
    <location>
        <begin position="154"/>
        <end position="174"/>
    </location>
</feature>
<accession>A0A918S6X6</accession>
<proteinExistence type="predicted"/>
<dbReference type="Proteomes" id="UP000646579">
    <property type="component" value="Unassembled WGS sequence"/>
</dbReference>
<dbReference type="RefSeq" id="WP_189425713.1">
    <property type="nucleotide sequence ID" value="NZ_BMZE01000002.1"/>
</dbReference>
<evidence type="ECO:0000256" key="2">
    <source>
        <dbReference type="SAM" id="SignalP"/>
    </source>
</evidence>
<dbReference type="SUPFAM" id="SSF53850">
    <property type="entry name" value="Periplasmic binding protein-like II"/>
    <property type="match status" value="1"/>
</dbReference>
<gene>
    <name evidence="4" type="ORF">GCM10007989_21910</name>
</gene>
<sequence length="352" mass="37620">MRAGWLLVLFLALALPAHAQTAGAAPQVEETEPAAPCGTRPVSIARFQWPSAALLAEIHALLLADAYGCQTQVLGGEMASAISAMAGSGQPAISPELWAMRIAETWNTGINNQALRSAADTYAEASLEGWYVPAYVAELDAELSSAADLAGSPVFGEQGESDATESNVEETETALTPGDLPAFISCPADWACSIINRNLLAAHGLAARFRLLEPANRFEMDEMIAGAVSRQEPFVTYYWAPNAILDQFDFVPLDMGSYDEEAMDCLADADCIAPQPSSFAPEIVVVAAAEWVFAELPEIAGYLRRASMPVSVMNGLLGELNLPGATVTQVAERFVEEQPEVWQPWVGEPDSQ</sequence>
<dbReference type="AlphaFoldDB" id="A0A918S6X6"/>
<dbReference type="GO" id="GO:0043190">
    <property type="term" value="C:ATP-binding cassette (ABC) transporter complex"/>
    <property type="evidence" value="ECO:0007669"/>
    <property type="project" value="InterPro"/>
</dbReference>
<evidence type="ECO:0000313" key="5">
    <source>
        <dbReference type="Proteomes" id="UP000646579"/>
    </source>
</evidence>
<feature type="domain" description="ABC-type glycine betaine transport system substrate-binding" evidence="3">
    <location>
        <begin position="41"/>
        <end position="337"/>
    </location>
</feature>